<sequence length="278" mass="30841">MSTSTLLLLLALTGVCHCSVCPNSWTRYGNSCYAYIRQPLPWVVARSLCRSFGGHLVEITSASENTFVRNLINSRVAGKVWLGINDLLQNGLWVLTSNGRGIPYSNWAQGQPDNLYNSQACGAIFSNGQWDDEYCSVSRMFSFVCENKRTGKPLNTYTLDSRRKERKSKRSSLKFYPGPAKFCEASNNCSSFQLVSLNTLSKNFVGMSRSHLARDMSAIRQVSQGTQKILHQDHEFSSSPAKDHVTSPGSTAKDHVTSPGSTTKDHVTSPSNVVTRRR</sequence>
<protein>
    <recommendedName>
        <fullName evidence="3">C-type lectin domain-containing protein</fullName>
    </recommendedName>
</protein>
<dbReference type="OrthoDB" id="6161136at2759"/>
<feature type="chain" id="PRO_5015563221" description="C-type lectin domain-containing protein" evidence="2">
    <location>
        <begin position="19"/>
        <end position="278"/>
    </location>
</feature>
<feature type="compositionally biased region" description="Basic and acidic residues" evidence="1">
    <location>
        <begin position="230"/>
        <end position="245"/>
    </location>
</feature>
<comment type="caution">
    <text evidence="4">The sequence shown here is derived from an EMBL/GenBank/DDBJ whole genome shotgun (WGS) entry which is preliminary data.</text>
</comment>
<evidence type="ECO:0000313" key="5">
    <source>
        <dbReference type="Proteomes" id="UP000245119"/>
    </source>
</evidence>
<dbReference type="Pfam" id="PF00059">
    <property type="entry name" value="Lectin_C"/>
    <property type="match status" value="1"/>
</dbReference>
<dbReference type="CDD" id="cd00037">
    <property type="entry name" value="CLECT"/>
    <property type="match status" value="1"/>
</dbReference>
<dbReference type="PANTHER" id="PTHR22803">
    <property type="entry name" value="MANNOSE, PHOSPHOLIPASE, LECTIN RECEPTOR RELATED"/>
    <property type="match status" value="1"/>
</dbReference>
<accession>A0A2T7P3F9</accession>
<organism evidence="4 5">
    <name type="scientific">Pomacea canaliculata</name>
    <name type="common">Golden apple snail</name>
    <dbReference type="NCBI Taxonomy" id="400727"/>
    <lineage>
        <taxon>Eukaryota</taxon>
        <taxon>Metazoa</taxon>
        <taxon>Spiralia</taxon>
        <taxon>Lophotrochozoa</taxon>
        <taxon>Mollusca</taxon>
        <taxon>Gastropoda</taxon>
        <taxon>Caenogastropoda</taxon>
        <taxon>Architaenioglossa</taxon>
        <taxon>Ampullarioidea</taxon>
        <taxon>Ampullariidae</taxon>
        <taxon>Pomacea</taxon>
    </lineage>
</organism>
<feature type="region of interest" description="Disordered" evidence="1">
    <location>
        <begin position="224"/>
        <end position="278"/>
    </location>
</feature>
<dbReference type="SMART" id="SM00034">
    <property type="entry name" value="CLECT"/>
    <property type="match status" value="1"/>
</dbReference>
<dbReference type="InterPro" id="IPR016186">
    <property type="entry name" value="C-type_lectin-like/link_sf"/>
</dbReference>
<dbReference type="EMBL" id="PZQS01000006">
    <property type="protein sequence ID" value="PVD27965.1"/>
    <property type="molecule type" value="Genomic_DNA"/>
</dbReference>
<dbReference type="Proteomes" id="UP000245119">
    <property type="component" value="Linkage Group LG6"/>
</dbReference>
<keyword evidence="2" id="KW-0732">Signal</keyword>
<evidence type="ECO:0000259" key="3">
    <source>
        <dbReference type="PROSITE" id="PS50041"/>
    </source>
</evidence>
<proteinExistence type="predicted"/>
<dbReference type="InterPro" id="IPR050111">
    <property type="entry name" value="C-type_lectin/snaclec_domain"/>
</dbReference>
<dbReference type="PROSITE" id="PS50041">
    <property type="entry name" value="C_TYPE_LECTIN_2"/>
    <property type="match status" value="1"/>
</dbReference>
<feature type="domain" description="C-type lectin" evidence="3">
    <location>
        <begin position="28"/>
        <end position="141"/>
    </location>
</feature>
<evidence type="ECO:0000256" key="2">
    <source>
        <dbReference type="SAM" id="SignalP"/>
    </source>
</evidence>
<dbReference type="InterPro" id="IPR001304">
    <property type="entry name" value="C-type_lectin-like"/>
</dbReference>
<feature type="signal peptide" evidence="2">
    <location>
        <begin position="1"/>
        <end position="18"/>
    </location>
</feature>
<feature type="compositionally biased region" description="Polar residues" evidence="1">
    <location>
        <begin position="258"/>
        <end position="278"/>
    </location>
</feature>
<evidence type="ECO:0000256" key="1">
    <source>
        <dbReference type="SAM" id="MobiDB-lite"/>
    </source>
</evidence>
<dbReference type="SUPFAM" id="SSF56436">
    <property type="entry name" value="C-type lectin-like"/>
    <property type="match status" value="1"/>
</dbReference>
<dbReference type="InterPro" id="IPR016187">
    <property type="entry name" value="CTDL_fold"/>
</dbReference>
<evidence type="ECO:0000313" key="4">
    <source>
        <dbReference type="EMBL" id="PVD27965.1"/>
    </source>
</evidence>
<dbReference type="Gene3D" id="3.10.100.10">
    <property type="entry name" value="Mannose-Binding Protein A, subunit A"/>
    <property type="match status" value="1"/>
</dbReference>
<name>A0A2T7P3F9_POMCA</name>
<gene>
    <name evidence="4" type="ORF">C0Q70_10541</name>
</gene>
<keyword evidence="5" id="KW-1185">Reference proteome</keyword>
<dbReference type="AlphaFoldDB" id="A0A2T7P3F9"/>
<reference evidence="4 5" key="1">
    <citation type="submission" date="2018-04" db="EMBL/GenBank/DDBJ databases">
        <title>The genome of golden apple snail Pomacea canaliculata provides insight into stress tolerance and invasive adaptation.</title>
        <authorList>
            <person name="Liu C."/>
            <person name="Liu B."/>
            <person name="Ren Y."/>
            <person name="Zhang Y."/>
            <person name="Wang H."/>
            <person name="Li S."/>
            <person name="Jiang F."/>
            <person name="Yin L."/>
            <person name="Zhang G."/>
            <person name="Qian W."/>
            <person name="Fan W."/>
        </authorList>
    </citation>
    <scope>NUCLEOTIDE SEQUENCE [LARGE SCALE GENOMIC DNA]</scope>
    <source>
        <strain evidence="4">SZHN2017</strain>
        <tissue evidence="4">Muscle</tissue>
    </source>
</reference>